<dbReference type="PANTHER" id="PTHR43092:SF2">
    <property type="entry name" value="HERCYNYLCYSTEINE SULFOXIDE LYASE"/>
    <property type="match status" value="1"/>
</dbReference>
<accession>A0A2J8ABB8</accession>
<reference evidence="2 3" key="1">
    <citation type="journal article" date="2017" name="Mol. Biol. Evol.">
        <title>The 4-celled Tetrabaena socialis nuclear genome reveals the essential components for genetic control of cell number at the origin of multicellularity in the volvocine lineage.</title>
        <authorList>
            <person name="Featherston J."/>
            <person name="Arakaki Y."/>
            <person name="Hanschen E.R."/>
            <person name="Ferris P.J."/>
            <person name="Michod R.E."/>
            <person name="Olson B.J.S.C."/>
            <person name="Nozaki H."/>
            <person name="Durand P.M."/>
        </authorList>
    </citation>
    <scope>NUCLEOTIDE SEQUENCE [LARGE SCALE GENOMIC DNA]</scope>
    <source>
        <strain evidence="2 3">NIES-571</strain>
    </source>
</reference>
<evidence type="ECO:0000313" key="2">
    <source>
        <dbReference type="EMBL" id="PNH09818.1"/>
    </source>
</evidence>
<organism evidence="2 3">
    <name type="scientific">Tetrabaena socialis</name>
    <dbReference type="NCBI Taxonomy" id="47790"/>
    <lineage>
        <taxon>Eukaryota</taxon>
        <taxon>Viridiplantae</taxon>
        <taxon>Chlorophyta</taxon>
        <taxon>core chlorophytes</taxon>
        <taxon>Chlorophyceae</taxon>
        <taxon>CS clade</taxon>
        <taxon>Chlamydomonadales</taxon>
        <taxon>Tetrabaenaceae</taxon>
        <taxon>Tetrabaena</taxon>
    </lineage>
</organism>
<dbReference type="InterPro" id="IPR000653">
    <property type="entry name" value="DegT/StrS_aminotransferase"/>
</dbReference>
<dbReference type="Proteomes" id="UP000236333">
    <property type="component" value="Unassembled WGS sequence"/>
</dbReference>
<dbReference type="AlphaFoldDB" id="A0A2J8ABB8"/>
<dbReference type="SUPFAM" id="SSF53383">
    <property type="entry name" value="PLP-dependent transferases"/>
    <property type="match status" value="1"/>
</dbReference>
<keyword evidence="3" id="KW-1185">Reference proteome</keyword>
<dbReference type="OrthoDB" id="5978656at2759"/>
<sequence>MVARRGGSEATLRPALGRSGLVAAVADAARFIGAFPSDVVPVPNATTAVSAVLAAVGLRRGDWVLMLNTTYPAVKSAVTRVAAAAGASVIEVQLGLEELLRPASVEAAVQPARVPPSMMSRPNTARSTAVARTTAAHAPPMLCLFLESTM</sequence>
<evidence type="ECO:0000256" key="1">
    <source>
        <dbReference type="ARBA" id="ARBA00022898"/>
    </source>
</evidence>
<dbReference type="InterPro" id="IPR015421">
    <property type="entry name" value="PyrdxlP-dep_Trfase_major"/>
</dbReference>
<dbReference type="InterPro" id="IPR015424">
    <property type="entry name" value="PyrdxlP-dep_Trfase"/>
</dbReference>
<evidence type="ECO:0000313" key="3">
    <source>
        <dbReference type="Proteomes" id="UP000236333"/>
    </source>
</evidence>
<comment type="caution">
    <text evidence="2">The sequence shown here is derived from an EMBL/GenBank/DDBJ whole genome shotgun (WGS) entry which is preliminary data.</text>
</comment>
<dbReference type="EMBL" id="PGGS01000077">
    <property type="protein sequence ID" value="PNH09818.1"/>
    <property type="molecule type" value="Genomic_DNA"/>
</dbReference>
<gene>
    <name evidence="2" type="ORF">TSOC_003537</name>
</gene>
<name>A0A2J8ABB8_9CHLO</name>
<dbReference type="Gene3D" id="3.40.640.10">
    <property type="entry name" value="Type I PLP-dependent aspartate aminotransferase-like (Major domain)"/>
    <property type="match status" value="1"/>
</dbReference>
<keyword evidence="1" id="KW-0663">Pyridoxal phosphate</keyword>
<protein>
    <submittedName>
        <fullName evidence="2">Uncharacterized protein</fullName>
    </submittedName>
</protein>
<proteinExistence type="predicted"/>
<dbReference type="PANTHER" id="PTHR43092">
    <property type="entry name" value="L-CYSTEINE DESULFHYDRASE"/>
    <property type="match status" value="1"/>
</dbReference>
<dbReference type="Pfam" id="PF01041">
    <property type="entry name" value="DegT_DnrJ_EryC1"/>
    <property type="match status" value="1"/>
</dbReference>